<evidence type="ECO:0000256" key="1">
    <source>
        <dbReference type="ARBA" id="ARBA00023125"/>
    </source>
</evidence>
<dbReference type="InterPro" id="IPR003150">
    <property type="entry name" value="DNA-bd_RFX"/>
</dbReference>
<evidence type="ECO:0000259" key="3">
    <source>
        <dbReference type="PROSITE" id="PS51526"/>
    </source>
</evidence>
<evidence type="ECO:0000313" key="5">
    <source>
        <dbReference type="Proteomes" id="UP000019377"/>
    </source>
</evidence>
<dbReference type="Pfam" id="PF25340">
    <property type="entry name" value="BCD_RFX"/>
    <property type="match status" value="1"/>
</dbReference>
<feature type="compositionally biased region" description="Polar residues" evidence="2">
    <location>
        <begin position="799"/>
        <end position="808"/>
    </location>
</feature>
<dbReference type="PANTHER" id="PTHR12619:SF5">
    <property type="entry name" value="TRANSCRIPTION FACTOR RFX4"/>
    <property type="match status" value="1"/>
</dbReference>
<feature type="compositionally biased region" description="Low complexity" evidence="2">
    <location>
        <begin position="345"/>
        <end position="356"/>
    </location>
</feature>
<feature type="compositionally biased region" description="Low complexity" evidence="2">
    <location>
        <begin position="657"/>
        <end position="668"/>
    </location>
</feature>
<name>V5EPP9_KALBG</name>
<gene>
    <name evidence="4" type="ORF">PSEUBRA_SCAF22g00073</name>
</gene>
<dbReference type="Gene3D" id="1.10.10.10">
    <property type="entry name" value="Winged helix-like DNA-binding domain superfamily/Winged helix DNA-binding domain"/>
    <property type="match status" value="1"/>
</dbReference>
<feature type="region of interest" description="Disordered" evidence="2">
    <location>
        <begin position="434"/>
        <end position="481"/>
    </location>
</feature>
<dbReference type="AlphaFoldDB" id="V5EPP9"/>
<dbReference type="Pfam" id="PF02257">
    <property type="entry name" value="RFX_DNA_binding"/>
    <property type="match status" value="1"/>
</dbReference>
<dbReference type="OrthoDB" id="10056949at2759"/>
<evidence type="ECO:0000313" key="4">
    <source>
        <dbReference type="EMBL" id="EST07060.1"/>
    </source>
</evidence>
<dbReference type="STRING" id="1365824.V5EPP9"/>
<dbReference type="PROSITE" id="PS51526">
    <property type="entry name" value="RFX_DBD"/>
    <property type="match status" value="1"/>
</dbReference>
<feature type="region of interest" description="Disordered" evidence="2">
    <location>
        <begin position="688"/>
        <end position="708"/>
    </location>
</feature>
<dbReference type="GO" id="GO:0000978">
    <property type="term" value="F:RNA polymerase II cis-regulatory region sequence-specific DNA binding"/>
    <property type="evidence" value="ECO:0007669"/>
    <property type="project" value="TreeGrafter"/>
</dbReference>
<proteinExistence type="predicted"/>
<protein>
    <recommendedName>
        <fullName evidence="3">RFX-type winged-helix domain-containing protein</fullName>
    </recommendedName>
</protein>
<feature type="region of interest" description="Disordered" evidence="2">
    <location>
        <begin position="724"/>
        <end position="750"/>
    </location>
</feature>
<dbReference type="EMBL" id="KI545865">
    <property type="protein sequence ID" value="EST07060.1"/>
    <property type="molecule type" value="Genomic_DNA"/>
</dbReference>
<dbReference type="InterPro" id="IPR039779">
    <property type="entry name" value="RFX-like"/>
</dbReference>
<dbReference type="HOGENOM" id="CLU_342925_0_0_1"/>
<feature type="domain" description="RFX-type winged-helix" evidence="3">
    <location>
        <begin position="128"/>
        <end position="214"/>
    </location>
</feature>
<feature type="compositionally biased region" description="Low complexity" evidence="2">
    <location>
        <begin position="251"/>
        <end position="265"/>
    </location>
</feature>
<feature type="region of interest" description="Disordered" evidence="2">
    <location>
        <begin position="632"/>
        <end position="668"/>
    </location>
</feature>
<feature type="region of interest" description="Disordered" evidence="2">
    <location>
        <begin position="799"/>
        <end position="826"/>
    </location>
</feature>
<feature type="compositionally biased region" description="Polar residues" evidence="2">
    <location>
        <begin position="454"/>
        <end position="481"/>
    </location>
</feature>
<dbReference type="eggNOG" id="KOG3712">
    <property type="taxonomic scope" value="Eukaryota"/>
</dbReference>
<dbReference type="PANTHER" id="PTHR12619">
    <property type="entry name" value="RFX TRANSCRIPTION FACTOR FAMILY"/>
    <property type="match status" value="1"/>
</dbReference>
<keyword evidence="1" id="KW-0238">DNA-binding</keyword>
<feature type="compositionally biased region" description="Polar residues" evidence="2">
    <location>
        <begin position="277"/>
        <end position="288"/>
    </location>
</feature>
<dbReference type="SUPFAM" id="SSF46785">
    <property type="entry name" value="Winged helix' DNA-binding domain"/>
    <property type="match status" value="1"/>
</dbReference>
<dbReference type="GO" id="GO:0000981">
    <property type="term" value="F:DNA-binding transcription factor activity, RNA polymerase II-specific"/>
    <property type="evidence" value="ECO:0007669"/>
    <property type="project" value="TreeGrafter"/>
</dbReference>
<reference evidence="5" key="1">
    <citation type="journal article" date="2013" name="Genome Announc.">
        <title>Draft genome sequence of Pseudozyma brasiliensis sp. nov. strain GHG001, a high producer of endo-1,4-xylanase isolated from an insect pest of sugarcane.</title>
        <authorList>
            <person name="Oliveira J.V.D.C."/>
            <person name="dos Santos R.A.C."/>
            <person name="Borges T.A."/>
            <person name="Riano-Pachon D.M."/>
            <person name="Goldman G.H."/>
        </authorList>
    </citation>
    <scope>NUCLEOTIDE SEQUENCE [LARGE SCALE GENOMIC DNA]</scope>
    <source>
        <strain evidence="5">GHG001</strain>
    </source>
</reference>
<dbReference type="Proteomes" id="UP000019377">
    <property type="component" value="Unassembled WGS sequence"/>
</dbReference>
<feature type="compositionally biased region" description="Polar residues" evidence="2">
    <location>
        <begin position="308"/>
        <end position="339"/>
    </location>
</feature>
<feature type="compositionally biased region" description="Basic and acidic residues" evidence="2">
    <location>
        <begin position="238"/>
        <end position="250"/>
    </location>
</feature>
<sequence length="826" mass="88711">MAYSRYAYPTQTGAGSWTTPGGMPMSMSQSVIYDSSSSTNTSPNRSQAYYDVSGDHFDHSGYSSHMASQTYPMYGPSTSKMGSAGAYVAAPQPEYQPEEIDGMLNQVSSFYKTANTKKMAEFYRDKWARMWLTCNYTLKSSIQISIPRTILHESYRRACDSFGLEPLQAASFGKVLRSQFPDVAQRRLGGRGKTRFHYCGFGTSNEREAIKVKSLLEDEKAGKLQLSAGLSAEYASEARAKARSEGHEGESSSSSYRAHPSSDASPMDGQKTRAAQYDNSPHASSESSGLGGNSAIATDDRLIAPSFVNPNSTMHTPPGTSSGANYDSQDSVRYSQVPSQGHVPAAQSAGGAASGISRRHTVSHSYSGLSDMSFLPGWHSSGEAGEPSLMHPSSDISAFGTGVITSEPAQSGSLVNSPASSLHGYQYLPDPRHVPTSMPFRRSCQDLSDWPTLPDQQSTSTGASNSTAYATGGPISNTASHESSRKAWREYESLCQALFQSVCTGPDPVSFQQRTTLFWNSLDADSREAMRNDATVQGMILKADEIIFRQLLVQLDGMIGDDVSDQMVLGLKTLAGMMADRMEGLVTEALPEHSKTAKVQASQNMAQSLEQVAEVFEAVKAFREASSLDSDSDVLSRSLSPRSRQSSAHAGSQHLESSSADSFPSSAAGAASTSSLSLGLRGPAKVTSLPYDSRSRSKTPTPLGSLPLANLRLRRRDNFIRSVNQDSQPTWGRSLMHSHRDPSSSFESDFSSSTIEAMPNILYAPLAKKASRSRVASDGSGSISLTFGSLALAMPPNSMTQASSTIVPSTLAADWTPRPAKIEMQD</sequence>
<evidence type="ECO:0000256" key="2">
    <source>
        <dbReference type="SAM" id="MobiDB-lite"/>
    </source>
</evidence>
<organism evidence="4 5">
    <name type="scientific">Kalmanozyma brasiliensis (strain GHG001)</name>
    <name type="common">Yeast</name>
    <name type="synonym">Pseudozyma brasiliensis</name>
    <dbReference type="NCBI Taxonomy" id="1365824"/>
    <lineage>
        <taxon>Eukaryota</taxon>
        <taxon>Fungi</taxon>
        <taxon>Dikarya</taxon>
        <taxon>Basidiomycota</taxon>
        <taxon>Ustilaginomycotina</taxon>
        <taxon>Ustilaginomycetes</taxon>
        <taxon>Ustilaginales</taxon>
        <taxon>Ustilaginaceae</taxon>
        <taxon>Kalmanozyma</taxon>
    </lineage>
</organism>
<feature type="region of interest" description="Disordered" evidence="2">
    <location>
        <begin position="238"/>
        <end position="356"/>
    </location>
</feature>
<dbReference type="InterPro" id="IPR036388">
    <property type="entry name" value="WH-like_DNA-bd_sf"/>
</dbReference>
<keyword evidence="5" id="KW-1185">Reference proteome</keyword>
<feature type="compositionally biased region" description="Low complexity" evidence="2">
    <location>
        <begin position="632"/>
        <end position="647"/>
    </location>
</feature>
<accession>V5EPP9</accession>
<dbReference type="InterPro" id="IPR036390">
    <property type="entry name" value="WH_DNA-bd_sf"/>
</dbReference>
<dbReference type="InterPro" id="IPR057321">
    <property type="entry name" value="RFX1-4/6/8-like_BCD"/>
</dbReference>